<comment type="subcellular location">
    <subcellularLocation>
        <location evidence="1">Membrane</location>
        <topology evidence="1">Multi-pass membrane protein</topology>
    </subcellularLocation>
</comment>
<keyword evidence="7" id="KW-0325">Glycoprotein</keyword>
<evidence type="ECO:0000256" key="6">
    <source>
        <dbReference type="ARBA" id="ARBA00023170"/>
    </source>
</evidence>
<evidence type="ECO:0000256" key="3">
    <source>
        <dbReference type="ARBA" id="ARBA00022989"/>
    </source>
</evidence>
<name>A0A1Y2DJI3_9FUNG</name>
<gene>
    <name evidence="12" type="ORF">LY90DRAFT_506015</name>
</gene>
<keyword evidence="2 9" id="KW-0812">Transmembrane</keyword>
<feature type="transmembrane region" description="Helical" evidence="9">
    <location>
        <begin position="642"/>
        <end position="664"/>
    </location>
</feature>
<feature type="transmembrane region" description="Helical" evidence="9">
    <location>
        <begin position="425"/>
        <end position="449"/>
    </location>
</feature>
<keyword evidence="8" id="KW-0807">Transducer</keyword>
<evidence type="ECO:0000256" key="4">
    <source>
        <dbReference type="ARBA" id="ARBA00023040"/>
    </source>
</evidence>
<dbReference type="Pfam" id="PF00003">
    <property type="entry name" value="7tm_3"/>
    <property type="match status" value="1"/>
</dbReference>
<dbReference type="Gene3D" id="3.40.190.10">
    <property type="entry name" value="Periplasmic binding protein-like II"/>
    <property type="match status" value="1"/>
</dbReference>
<accession>A0A1Y2DJI3</accession>
<sequence>MDKMKILSLFFLLFLHINAEIVKICIWKNYSYLNDTIIALYNTYNKNPGNQIQFIIPDSDFNAIERVTSTNCDISMVDPIWTISHSSNMVPLTIDSEIEERINSENGIYKDLLEDVTIYDEKKKKEVFGLPFLLDFSVLYYNTNKTTTAPTTYDDLINISKDLKVDSTFGRTAKYACHFNDWRGYYYNYVEAISNFSNNDNFTLYGKEAGEAMKTFFKLFSDEIFNEKEWNSDADLLKEGFMRGEIVYMKNWASYENLIKDSGIGYSISRNLKSGNKPDESRSIARGVFLTILKRENSKPIELLTSVIKDLTSKEFLKSLTNEIVFKSVPPYLDIFNDALKTEYCTRVNCDLYSSIINNIVVKPIARFTRNDGVTNTHFSAIFSDSYDNCAKETYKSRKGFNDDTLDKLSNYFENKYINWTDMTAIIIGGVSVIGIIVTLVVFIITIKNRGALVIRRSSPLFLYFMLIGILIAFGSVFTYIGEPNEIICAIRPTVIVLAFGFSFLALFVKTFRIKVIFDKSDIKVQDKYLLIYSGSILLLELIIVGLWTYLDRMKPIIKYINPKMHYYTCSNVGNLGSYFQYALLIINAIILLYGCYLAIKVRNVYSDYNESKVIGLSIYGIMICMIIQLIISAVASLGHSVIFIIQSLMIILSSVILLTFMFIPKFWKLHMTGSSQNPNSQPSSRPNLLFILEIENSLVKF</sequence>
<dbReference type="InterPro" id="IPR017978">
    <property type="entry name" value="GPCR_3_C"/>
</dbReference>
<reference evidence="12 13" key="1">
    <citation type="submission" date="2016-08" db="EMBL/GenBank/DDBJ databases">
        <title>A Parts List for Fungal Cellulosomes Revealed by Comparative Genomics.</title>
        <authorList>
            <consortium name="DOE Joint Genome Institute"/>
            <person name="Haitjema C.H."/>
            <person name="Gilmore S.P."/>
            <person name="Henske J.K."/>
            <person name="Solomon K.V."/>
            <person name="De Groot R."/>
            <person name="Kuo A."/>
            <person name="Mondo S.J."/>
            <person name="Salamov A.A."/>
            <person name="Labutti K."/>
            <person name="Zhao Z."/>
            <person name="Chiniquy J."/>
            <person name="Barry K."/>
            <person name="Brewer H.M."/>
            <person name="Purvine S.O."/>
            <person name="Wright A.T."/>
            <person name="Boxma B."/>
            <person name="Van Alen T."/>
            <person name="Hackstein J.H."/>
            <person name="Baker S.E."/>
            <person name="Grigoriev I.V."/>
            <person name="O'Malley M.A."/>
        </authorList>
    </citation>
    <scope>NUCLEOTIDE SEQUENCE [LARGE SCALE GENOMIC DNA]</scope>
    <source>
        <strain evidence="12 13">G1</strain>
    </source>
</reference>
<evidence type="ECO:0000313" key="13">
    <source>
        <dbReference type="Proteomes" id="UP000193920"/>
    </source>
</evidence>
<feature type="transmembrane region" description="Helical" evidence="9">
    <location>
        <begin position="530"/>
        <end position="551"/>
    </location>
</feature>
<dbReference type="AlphaFoldDB" id="A0A1Y2DJI3"/>
<dbReference type="STRING" id="1754190.A0A1Y2DJI3"/>
<dbReference type="InterPro" id="IPR000337">
    <property type="entry name" value="GPCR_3"/>
</dbReference>
<evidence type="ECO:0000256" key="2">
    <source>
        <dbReference type="ARBA" id="ARBA00022692"/>
    </source>
</evidence>
<feature type="domain" description="G-protein coupled receptors family 3 profile" evidence="11">
    <location>
        <begin position="424"/>
        <end position="670"/>
    </location>
</feature>
<feature type="transmembrane region" description="Helical" evidence="9">
    <location>
        <begin position="579"/>
        <end position="602"/>
    </location>
</feature>
<keyword evidence="10" id="KW-0732">Signal</keyword>
<evidence type="ECO:0000313" key="12">
    <source>
        <dbReference type="EMBL" id="ORY59349.1"/>
    </source>
</evidence>
<protein>
    <submittedName>
        <fullName evidence="12">Periplasmic binding protein-like II</fullName>
    </submittedName>
</protein>
<feature type="signal peptide" evidence="10">
    <location>
        <begin position="1"/>
        <end position="19"/>
    </location>
</feature>
<dbReference type="PANTHER" id="PTHR10519">
    <property type="entry name" value="GABA-B RECEPTOR"/>
    <property type="match status" value="1"/>
</dbReference>
<keyword evidence="5 9" id="KW-0472">Membrane</keyword>
<evidence type="ECO:0000256" key="7">
    <source>
        <dbReference type="ARBA" id="ARBA00023180"/>
    </source>
</evidence>
<dbReference type="CDD" id="cd15047">
    <property type="entry name" value="7tmC_GABA-B-like"/>
    <property type="match status" value="1"/>
</dbReference>
<keyword evidence="4" id="KW-0297">G-protein coupled receptor</keyword>
<keyword evidence="13" id="KW-1185">Reference proteome</keyword>
<dbReference type="Proteomes" id="UP000193920">
    <property type="component" value="Unassembled WGS sequence"/>
</dbReference>
<feature type="transmembrane region" description="Helical" evidence="9">
    <location>
        <begin position="461"/>
        <end position="481"/>
    </location>
</feature>
<dbReference type="GO" id="GO:0007214">
    <property type="term" value="P:gamma-aminobutyric acid signaling pathway"/>
    <property type="evidence" value="ECO:0007669"/>
    <property type="project" value="TreeGrafter"/>
</dbReference>
<dbReference type="PRINTS" id="PR00248">
    <property type="entry name" value="GPCRMGR"/>
</dbReference>
<feature type="transmembrane region" description="Helical" evidence="9">
    <location>
        <begin position="487"/>
        <end position="509"/>
    </location>
</feature>
<dbReference type="PROSITE" id="PS50259">
    <property type="entry name" value="G_PROTEIN_RECEP_F3_4"/>
    <property type="match status" value="1"/>
</dbReference>
<feature type="transmembrane region" description="Helical" evidence="9">
    <location>
        <begin position="614"/>
        <end position="636"/>
    </location>
</feature>
<comment type="caution">
    <text evidence="12">The sequence shown here is derived from an EMBL/GenBank/DDBJ whole genome shotgun (WGS) entry which is preliminary data.</text>
</comment>
<dbReference type="InterPro" id="IPR002455">
    <property type="entry name" value="GPCR3_GABA-B"/>
</dbReference>
<evidence type="ECO:0000256" key="8">
    <source>
        <dbReference type="ARBA" id="ARBA00023224"/>
    </source>
</evidence>
<dbReference type="GO" id="GO:0004965">
    <property type="term" value="F:G protein-coupled GABA receptor activity"/>
    <property type="evidence" value="ECO:0007669"/>
    <property type="project" value="InterPro"/>
</dbReference>
<keyword evidence="3 9" id="KW-1133">Transmembrane helix</keyword>
<keyword evidence="6" id="KW-0675">Receptor</keyword>
<evidence type="ECO:0000256" key="5">
    <source>
        <dbReference type="ARBA" id="ARBA00023136"/>
    </source>
</evidence>
<evidence type="ECO:0000259" key="11">
    <source>
        <dbReference type="PROSITE" id="PS50259"/>
    </source>
</evidence>
<dbReference type="SUPFAM" id="SSF53850">
    <property type="entry name" value="Periplasmic binding protein-like II"/>
    <property type="match status" value="1"/>
</dbReference>
<dbReference type="OrthoDB" id="5597995at2759"/>
<organism evidence="12 13">
    <name type="scientific">Neocallimastix californiae</name>
    <dbReference type="NCBI Taxonomy" id="1754190"/>
    <lineage>
        <taxon>Eukaryota</taxon>
        <taxon>Fungi</taxon>
        <taxon>Fungi incertae sedis</taxon>
        <taxon>Chytridiomycota</taxon>
        <taxon>Chytridiomycota incertae sedis</taxon>
        <taxon>Neocallimastigomycetes</taxon>
        <taxon>Neocallimastigales</taxon>
        <taxon>Neocallimastigaceae</taxon>
        <taxon>Neocallimastix</taxon>
    </lineage>
</organism>
<evidence type="ECO:0000256" key="1">
    <source>
        <dbReference type="ARBA" id="ARBA00004141"/>
    </source>
</evidence>
<feature type="chain" id="PRO_5012101505" evidence="10">
    <location>
        <begin position="20"/>
        <end position="702"/>
    </location>
</feature>
<dbReference type="EMBL" id="MCOG01000064">
    <property type="protein sequence ID" value="ORY59349.1"/>
    <property type="molecule type" value="Genomic_DNA"/>
</dbReference>
<evidence type="ECO:0000256" key="10">
    <source>
        <dbReference type="SAM" id="SignalP"/>
    </source>
</evidence>
<dbReference type="PANTHER" id="PTHR10519:SF20">
    <property type="entry name" value="G-PROTEIN COUPLED RECEPTOR 156-RELATED"/>
    <property type="match status" value="1"/>
</dbReference>
<dbReference type="GO" id="GO:0038039">
    <property type="term" value="C:G protein-coupled receptor heterodimeric complex"/>
    <property type="evidence" value="ECO:0007669"/>
    <property type="project" value="TreeGrafter"/>
</dbReference>
<proteinExistence type="predicted"/>
<evidence type="ECO:0000256" key="9">
    <source>
        <dbReference type="SAM" id="Phobius"/>
    </source>
</evidence>